<dbReference type="EMBL" id="FODY01000026">
    <property type="protein sequence ID" value="SEP41044.1"/>
    <property type="molecule type" value="Genomic_DNA"/>
</dbReference>
<dbReference type="PROSITE" id="PS50294">
    <property type="entry name" value="WD_REPEATS_REGION"/>
    <property type="match status" value="2"/>
</dbReference>
<dbReference type="InterPro" id="IPR019775">
    <property type="entry name" value="WD40_repeat_CS"/>
</dbReference>
<dbReference type="CDD" id="cd00200">
    <property type="entry name" value="WD40"/>
    <property type="match status" value="1"/>
</dbReference>
<evidence type="ECO:0000313" key="5">
    <source>
        <dbReference type="Proteomes" id="UP000198847"/>
    </source>
</evidence>
<evidence type="ECO:0000313" key="4">
    <source>
        <dbReference type="EMBL" id="SEP41044.1"/>
    </source>
</evidence>
<reference evidence="4 5" key="1">
    <citation type="submission" date="2016-10" db="EMBL/GenBank/DDBJ databases">
        <authorList>
            <person name="de Groot N.N."/>
        </authorList>
    </citation>
    <scope>NUCLEOTIDE SEQUENCE [LARGE SCALE GENOMIC DNA]</scope>
    <source>
        <strain evidence="4 5">DSM 13305</strain>
    </source>
</reference>
<dbReference type="STRING" id="112903.SAMN04490178_12616"/>
<organism evidence="4 5">
    <name type="scientific">Propionispora vibrioides</name>
    <dbReference type="NCBI Taxonomy" id="112903"/>
    <lineage>
        <taxon>Bacteria</taxon>
        <taxon>Bacillati</taxon>
        <taxon>Bacillota</taxon>
        <taxon>Negativicutes</taxon>
        <taxon>Selenomonadales</taxon>
        <taxon>Sporomusaceae</taxon>
        <taxon>Propionispora</taxon>
    </lineage>
</organism>
<dbReference type="InterPro" id="IPR015943">
    <property type="entry name" value="WD40/YVTN_repeat-like_dom_sf"/>
</dbReference>
<accession>A0A1H8XLT8</accession>
<dbReference type="AlphaFoldDB" id="A0A1H8XLT8"/>
<dbReference type="SMART" id="SM00320">
    <property type="entry name" value="WD40"/>
    <property type="match status" value="7"/>
</dbReference>
<name>A0A1H8XLT8_9FIRM</name>
<dbReference type="InterPro" id="IPR001680">
    <property type="entry name" value="WD40_rpt"/>
</dbReference>
<dbReference type="SUPFAM" id="SSF50978">
    <property type="entry name" value="WD40 repeat-like"/>
    <property type="match status" value="1"/>
</dbReference>
<feature type="repeat" description="WD" evidence="3">
    <location>
        <begin position="42"/>
        <end position="83"/>
    </location>
</feature>
<sequence>MYQVLWEKFESFTLTPFLAIICMVMFLSLPQNADAAIQEYNLSGHTALIRSIDISSDGRYLVSGGEDRIAKVWDLSNGSIFRDLTSYTEIDNKQRTHTIQGHKKEILSTAFSQDSKLIVTGDYDGHIKIWSTDTGKITFSIDSSSGCFAEKFSYDGKYLADAGVFDNITFWDTNKGDYNGRTSGITKMPFQIAFSNDNKLVAAGNDFGKVQLWTNKDGDRHELRTLSQNNKWNYVNELAFSPDNKWIVAGSGNYPDKAGNNLKLWEVDTGRLVWSVVGDSDGIGSVSFSPDGKTIATFGQSLKIWDISGNLLKEIPLKSTSTSKYRGIQKVRIINDGKIIACRSDGNNIKVWVINAE</sequence>
<dbReference type="Proteomes" id="UP000198847">
    <property type="component" value="Unassembled WGS sequence"/>
</dbReference>
<feature type="repeat" description="WD" evidence="3">
    <location>
        <begin position="99"/>
        <end position="140"/>
    </location>
</feature>
<evidence type="ECO:0000256" key="2">
    <source>
        <dbReference type="ARBA" id="ARBA00022737"/>
    </source>
</evidence>
<proteinExistence type="predicted"/>
<keyword evidence="2" id="KW-0677">Repeat</keyword>
<dbReference type="Pfam" id="PF00400">
    <property type="entry name" value="WD40"/>
    <property type="match status" value="4"/>
</dbReference>
<dbReference type="PROSITE" id="PS00678">
    <property type="entry name" value="WD_REPEATS_1"/>
    <property type="match status" value="1"/>
</dbReference>
<dbReference type="PANTHER" id="PTHR19848:SF8">
    <property type="entry name" value="F-BOX AND WD REPEAT DOMAIN CONTAINING 7"/>
    <property type="match status" value="1"/>
</dbReference>
<protein>
    <submittedName>
        <fullName evidence="4">WD40 repeat</fullName>
    </submittedName>
</protein>
<keyword evidence="1 3" id="KW-0853">WD repeat</keyword>
<dbReference type="PANTHER" id="PTHR19848">
    <property type="entry name" value="WD40 REPEAT PROTEIN"/>
    <property type="match status" value="1"/>
</dbReference>
<dbReference type="PROSITE" id="PS50082">
    <property type="entry name" value="WD_REPEATS_2"/>
    <property type="match status" value="2"/>
</dbReference>
<dbReference type="Gene3D" id="2.130.10.10">
    <property type="entry name" value="YVTN repeat-like/Quinoprotein amine dehydrogenase"/>
    <property type="match status" value="2"/>
</dbReference>
<dbReference type="InterPro" id="IPR036322">
    <property type="entry name" value="WD40_repeat_dom_sf"/>
</dbReference>
<evidence type="ECO:0000256" key="1">
    <source>
        <dbReference type="ARBA" id="ARBA00022574"/>
    </source>
</evidence>
<dbReference type="RefSeq" id="WP_177173650.1">
    <property type="nucleotide sequence ID" value="NZ_FODY01000026.1"/>
</dbReference>
<keyword evidence="5" id="KW-1185">Reference proteome</keyword>
<evidence type="ECO:0000256" key="3">
    <source>
        <dbReference type="PROSITE-ProRule" id="PRU00221"/>
    </source>
</evidence>
<gene>
    <name evidence="4" type="ORF">SAMN04490178_12616</name>
</gene>